<reference evidence="2 3" key="1">
    <citation type="journal article" date="2019" name="Commun. Biol.">
        <title>The bagworm genome reveals a unique fibroin gene that provides high tensile strength.</title>
        <authorList>
            <person name="Kono N."/>
            <person name="Nakamura H."/>
            <person name="Ohtoshi R."/>
            <person name="Tomita M."/>
            <person name="Numata K."/>
            <person name="Arakawa K."/>
        </authorList>
    </citation>
    <scope>NUCLEOTIDE SEQUENCE [LARGE SCALE GENOMIC DNA]</scope>
</reference>
<sequence length="120" mass="13685">MIQRFVTFTGRHGNVRHLFAALRVKTVARSKRSRARRGTGESAGAGRGRRRGSLCRRGGRLTKRVEGNTVIKGYAKGKRSAGRRRASRGLRCDPLNKKLKPERRAADQFLRRRNLIIYKK</sequence>
<dbReference type="Proteomes" id="UP000299102">
    <property type="component" value="Unassembled WGS sequence"/>
</dbReference>
<feature type="compositionally biased region" description="Basic residues" evidence="1">
    <location>
        <begin position="47"/>
        <end position="61"/>
    </location>
</feature>
<organism evidence="2 3">
    <name type="scientific">Eumeta variegata</name>
    <name type="common">Bagworm moth</name>
    <name type="synonym">Eumeta japonica</name>
    <dbReference type="NCBI Taxonomy" id="151549"/>
    <lineage>
        <taxon>Eukaryota</taxon>
        <taxon>Metazoa</taxon>
        <taxon>Ecdysozoa</taxon>
        <taxon>Arthropoda</taxon>
        <taxon>Hexapoda</taxon>
        <taxon>Insecta</taxon>
        <taxon>Pterygota</taxon>
        <taxon>Neoptera</taxon>
        <taxon>Endopterygota</taxon>
        <taxon>Lepidoptera</taxon>
        <taxon>Glossata</taxon>
        <taxon>Ditrysia</taxon>
        <taxon>Tineoidea</taxon>
        <taxon>Psychidae</taxon>
        <taxon>Oiketicinae</taxon>
        <taxon>Eumeta</taxon>
    </lineage>
</organism>
<protein>
    <submittedName>
        <fullName evidence="2">Uncharacterized protein</fullName>
    </submittedName>
</protein>
<comment type="caution">
    <text evidence="2">The sequence shown here is derived from an EMBL/GenBank/DDBJ whole genome shotgun (WGS) entry which is preliminary data.</text>
</comment>
<evidence type="ECO:0000313" key="3">
    <source>
        <dbReference type="Proteomes" id="UP000299102"/>
    </source>
</evidence>
<proteinExistence type="predicted"/>
<dbReference type="AlphaFoldDB" id="A0A4C1Z444"/>
<evidence type="ECO:0000256" key="1">
    <source>
        <dbReference type="SAM" id="MobiDB-lite"/>
    </source>
</evidence>
<dbReference type="EMBL" id="BGZK01001626">
    <property type="protein sequence ID" value="GBP83551.1"/>
    <property type="molecule type" value="Genomic_DNA"/>
</dbReference>
<feature type="compositionally biased region" description="Basic residues" evidence="1">
    <location>
        <begin position="28"/>
        <end position="37"/>
    </location>
</feature>
<gene>
    <name evidence="2" type="ORF">EVAR_65639_1</name>
</gene>
<name>A0A4C1Z444_EUMVA</name>
<feature type="region of interest" description="Disordered" evidence="1">
    <location>
        <begin position="28"/>
        <end position="61"/>
    </location>
</feature>
<accession>A0A4C1Z444</accession>
<feature type="region of interest" description="Disordered" evidence="1">
    <location>
        <begin position="76"/>
        <end position="95"/>
    </location>
</feature>
<evidence type="ECO:0000313" key="2">
    <source>
        <dbReference type="EMBL" id="GBP83551.1"/>
    </source>
</evidence>
<feature type="compositionally biased region" description="Basic residues" evidence="1">
    <location>
        <begin position="76"/>
        <end position="88"/>
    </location>
</feature>
<keyword evidence="3" id="KW-1185">Reference proteome</keyword>